<protein>
    <submittedName>
        <fullName evidence="3">Choice-of-anchor tandem repeat GloVer-containing protein</fullName>
    </submittedName>
</protein>
<feature type="domain" description="Ig-like" evidence="2">
    <location>
        <begin position="397"/>
        <end position="483"/>
    </location>
</feature>
<dbReference type="InterPro" id="IPR022519">
    <property type="entry name" value="Gloeo/Verruco_rpt"/>
</dbReference>
<dbReference type="EMBL" id="JBHTKA010000007">
    <property type="protein sequence ID" value="MFD1001575.1"/>
    <property type="molecule type" value="Genomic_DNA"/>
</dbReference>
<evidence type="ECO:0000313" key="4">
    <source>
        <dbReference type="Proteomes" id="UP001597112"/>
    </source>
</evidence>
<dbReference type="InterPro" id="IPR026444">
    <property type="entry name" value="Secre_tail"/>
</dbReference>
<dbReference type="InterPro" id="IPR036179">
    <property type="entry name" value="Ig-like_dom_sf"/>
</dbReference>
<dbReference type="PROSITE" id="PS50835">
    <property type="entry name" value="IG_LIKE"/>
    <property type="match status" value="1"/>
</dbReference>
<gene>
    <name evidence="3" type="ORF">ACFQ21_19755</name>
</gene>
<dbReference type="NCBIfam" id="TIGR03803">
    <property type="entry name" value="Gloeo_Verruco"/>
    <property type="match status" value="3"/>
</dbReference>
<evidence type="ECO:0000259" key="2">
    <source>
        <dbReference type="PROSITE" id="PS50835"/>
    </source>
</evidence>
<accession>A0ABW3K5P0</accession>
<comment type="caution">
    <text evidence="3">The sequence shown here is derived from an EMBL/GenBank/DDBJ whole genome shotgun (WGS) entry which is preliminary data.</text>
</comment>
<dbReference type="RefSeq" id="WP_377581590.1">
    <property type="nucleotide sequence ID" value="NZ_JBHTKA010000007.1"/>
</dbReference>
<evidence type="ECO:0000256" key="1">
    <source>
        <dbReference type="SAM" id="SignalP"/>
    </source>
</evidence>
<evidence type="ECO:0000313" key="3">
    <source>
        <dbReference type="EMBL" id="MFD1001575.1"/>
    </source>
</evidence>
<dbReference type="InterPro" id="IPR007110">
    <property type="entry name" value="Ig-like_dom"/>
</dbReference>
<keyword evidence="4" id="KW-1185">Reference proteome</keyword>
<proteinExistence type="predicted"/>
<dbReference type="NCBIfam" id="TIGR04183">
    <property type="entry name" value="Por_Secre_tail"/>
    <property type="match status" value="1"/>
</dbReference>
<name>A0ABW3K5P0_9BACT</name>
<dbReference type="SUPFAM" id="SSF101898">
    <property type="entry name" value="NHL repeat"/>
    <property type="match status" value="1"/>
</dbReference>
<feature type="signal peptide" evidence="1">
    <location>
        <begin position="1"/>
        <end position="19"/>
    </location>
</feature>
<dbReference type="Gene3D" id="2.60.40.10">
    <property type="entry name" value="Immunoglobulins"/>
    <property type="match status" value="1"/>
</dbReference>
<reference evidence="4" key="1">
    <citation type="journal article" date="2019" name="Int. J. Syst. Evol. Microbiol.">
        <title>The Global Catalogue of Microorganisms (GCM) 10K type strain sequencing project: providing services to taxonomists for standard genome sequencing and annotation.</title>
        <authorList>
            <consortium name="The Broad Institute Genomics Platform"/>
            <consortium name="The Broad Institute Genome Sequencing Center for Infectious Disease"/>
            <person name="Wu L."/>
            <person name="Ma J."/>
        </authorList>
    </citation>
    <scope>NUCLEOTIDE SEQUENCE [LARGE SCALE GENOMIC DNA]</scope>
    <source>
        <strain evidence="4">CCUG 58938</strain>
    </source>
</reference>
<organism evidence="3 4">
    <name type="scientific">Ohtaekwangia kribbensis</name>
    <dbReference type="NCBI Taxonomy" id="688913"/>
    <lineage>
        <taxon>Bacteria</taxon>
        <taxon>Pseudomonadati</taxon>
        <taxon>Bacteroidota</taxon>
        <taxon>Cytophagia</taxon>
        <taxon>Cytophagales</taxon>
        <taxon>Fulvivirgaceae</taxon>
        <taxon>Ohtaekwangia</taxon>
    </lineage>
</organism>
<dbReference type="Proteomes" id="UP001597112">
    <property type="component" value="Unassembled WGS sequence"/>
</dbReference>
<dbReference type="SUPFAM" id="SSF48726">
    <property type="entry name" value="Immunoglobulin"/>
    <property type="match status" value="1"/>
</dbReference>
<dbReference type="InterPro" id="IPR013783">
    <property type="entry name" value="Ig-like_fold"/>
</dbReference>
<sequence>MYKLLSAILLTATCLGAEAQRQFWGTTSSGGQYENGFIFKTDSIGDNLEIVHHFKNEIDGSNIGALLLASNNKLYGLAASGGQGGSNSVFSSGTLFEYDLNTDQFRVIEHLGPLSTNLPNIFTPRAEGVRGLTEVSPGLIYGLARQGKYVFSYNFNTGVFDKPFVLPTYQGGPTNSTMQNQIAEAFYKATDGNLYACTTTNSSCPVANPYMGSIIRVIPSTNALAIRYRSVCLVDNGYTYNGHFAEANGKLYGTTNNGGTSNQGVIFEYIPSSNTYSKRHDFHGGVLTNSFYPTSLVFAKNGKLYGTAHGGGVPEQNLASGGGILYEFDLITNTFTKKHDFLLGIGWLGDVGTFPSSLVISGNGKLYGCTEFGVFEYNTTTSELRMAGRFWTRGFAPSMLQVCRKPSYQHQTVTTHEVCKDAAFTLDLASPNATTIVWKHNNVTDASRTTSTLSFETFTAADAGTWVCTLTNECGSTTSQTFKLVMNNPPQPVITPGGPATFCSGETITLIAPEGFASYTWSTGETSREIIISESGDYTVSVNNGCESPLSQPVTVTVLELPSAPTHIESTAYNKLKAVGSTTRYEWTFNGTLLSDQTAEITVTETGVYEVRSVSDKGCRSEDFASLTFVVTGLEAAGKEQLAIYPNPSRGIVNVRVREELIGPVEVSLYNTSGQLVIKRSIHFNRDENTISFGQLPAGIYRLLLRKESKLISANVVIR</sequence>
<feature type="chain" id="PRO_5046047072" evidence="1">
    <location>
        <begin position="20"/>
        <end position="719"/>
    </location>
</feature>
<dbReference type="Pfam" id="PF18962">
    <property type="entry name" value="Por_Secre_tail"/>
    <property type="match status" value="1"/>
</dbReference>
<keyword evidence="1" id="KW-0732">Signal</keyword>